<dbReference type="GO" id="GO:0140662">
    <property type="term" value="F:ATP-dependent protein folding chaperone"/>
    <property type="evidence" value="ECO:0007669"/>
    <property type="project" value="InterPro"/>
</dbReference>
<evidence type="ECO:0000313" key="4">
    <source>
        <dbReference type="Proteomes" id="UP000327157"/>
    </source>
</evidence>
<reference evidence="3 4" key="3">
    <citation type="submission" date="2019-11" db="EMBL/GenBank/DDBJ databases">
        <title>A de novo genome assembly of a pear dwarfing rootstock.</title>
        <authorList>
            <person name="Wang F."/>
            <person name="Wang J."/>
            <person name="Li S."/>
            <person name="Zhang Y."/>
            <person name="Fang M."/>
            <person name="Ma L."/>
            <person name="Zhao Y."/>
            <person name="Jiang S."/>
        </authorList>
    </citation>
    <scope>NUCLEOTIDE SEQUENCE [LARGE SCALE GENOMIC DNA]</scope>
    <source>
        <strain evidence="3">S2</strain>
        <tissue evidence="3">Leaf</tissue>
    </source>
</reference>
<reference evidence="3 4" key="1">
    <citation type="submission" date="2019-09" db="EMBL/GenBank/DDBJ databases">
        <authorList>
            <person name="Ou C."/>
        </authorList>
    </citation>
    <scope>NUCLEOTIDE SEQUENCE [LARGE SCALE GENOMIC DNA]</scope>
    <source>
        <strain evidence="3">S2</strain>
        <tissue evidence="3">Leaf</tissue>
    </source>
</reference>
<dbReference type="EMBL" id="SMOL01000487">
    <property type="protein sequence ID" value="KAB2611239.1"/>
    <property type="molecule type" value="Genomic_DNA"/>
</dbReference>
<dbReference type="PANTHER" id="PTHR45633">
    <property type="entry name" value="60 KDA HEAT SHOCK PROTEIN, MITOCHONDRIAL"/>
    <property type="match status" value="1"/>
</dbReference>
<reference evidence="4" key="2">
    <citation type="submission" date="2019-10" db="EMBL/GenBank/DDBJ databases">
        <title>A de novo genome assembly of a pear dwarfing rootstock.</title>
        <authorList>
            <person name="Wang F."/>
            <person name="Wang J."/>
            <person name="Li S."/>
            <person name="Zhang Y."/>
            <person name="Fang M."/>
            <person name="Ma L."/>
            <person name="Zhao Y."/>
            <person name="Jiang S."/>
        </authorList>
    </citation>
    <scope>NUCLEOTIDE SEQUENCE [LARGE SCALE GENOMIC DNA]</scope>
</reference>
<comment type="similarity">
    <text evidence="1">Belongs to the chaperonin (HSP60) family.</text>
</comment>
<sequence length="155" mass="16988">MELLVMSGACLLTVGRSIHEYMLKVGLAGNLQVTNAQLILKHGVAASAIASKALVLESLRRGVNQQQNCRVNYRQSRLCYVMKSSAKEIAFDQHFQHALQGGIDKLAGVIGLTFGHRGRNVMLDECGSPNVVNEEVKFGRAIELPHNIGTTIERF</sequence>
<dbReference type="Proteomes" id="UP000327157">
    <property type="component" value="Chromosome 17"/>
</dbReference>
<dbReference type="InterPro" id="IPR027413">
    <property type="entry name" value="GROEL-like_equatorial_sf"/>
</dbReference>
<keyword evidence="2" id="KW-0143">Chaperone</keyword>
<gene>
    <name evidence="3" type="ORF">D8674_019271</name>
</gene>
<organism evidence="3 4">
    <name type="scientific">Pyrus ussuriensis x Pyrus communis</name>
    <dbReference type="NCBI Taxonomy" id="2448454"/>
    <lineage>
        <taxon>Eukaryota</taxon>
        <taxon>Viridiplantae</taxon>
        <taxon>Streptophyta</taxon>
        <taxon>Embryophyta</taxon>
        <taxon>Tracheophyta</taxon>
        <taxon>Spermatophyta</taxon>
        <taxon>Magnoliopsida</taxon>
        <taxon>eudicotyledons</taxon>
        <taxon>Gunneridae</taxon>
        <taxon>Pentapetalae</taxon>
        <taxon>rosids</taxon>
        <taxon>fabids</taxon>
        <taxon>Rosales</taxon>
        <taxon>Rosaceae</taxon>
        <taxon>Amygdaloideae</taxon>
        <taxon>Maleae</taxon>
        <taxon>Pyrus</taxon>
    </lineage>
</organism>
<proteinExistence type="inferred from homology"/>
<accession>A0A5N5G750</accession>
<dbReference type="Gene3D" id="1.10.560.10">
    <property type="entry name" value="GroEL-like equatorial domain"/>
    <property type="match status" value="1"/>
</dbReference>
<dbReference type="OrthoDB" id="1723571at2759"/>
<protein>
    <submittedName>
        <fullName evidence="3">Chaperonin 60 subunit alpha 1</fullName>
    </submittedName>
</protein>
<keyword evidence="4" id="KW-1185">Reference proteome</keyword>
<dbReference type="SUPFAM" id="SSF48592">
    <property type="entry name" value="GroEL equatorial domain-like"/>
    <property type="match status" value="1"/>
</dbReference>
<comment type="caution">
    <text evidence="3">The sequence shown here is derived from an EMBL/GenBank/DDBJ whole genome shotgun (WGS) entry which is preliminary data.</text>
</comment>
<dbReference type="GO" id="GO:0042026">
    <property type="term" value="P:protein refolding"/>
    <property type="evidence" value="ECO:0007669"/>
    <property type="project" value="InterPro"/>
</dbReference>
<dbReference type="AlphaFoldDB" id="A0A5N5G750"/>
<evidence type="ECO:0000256" key="2">
    <source>
        <dbReference type="ARBA" id="ARBA00023186"/>
    </source>
</evidence>
<evidence type="ECO:0000313" key="3">
    <source>
        <dbReference type="EMBL" id="KAB2611239.1"/>
    </source>
</evidence>
<evidence type="ECO:0000256" key="1">
    <source>
        <dbReference type="ARBA" id="ARBA00006607"/>
    </source>
</evidence>
<dbReference type="InterPro" id="IPR001844">
    <property type="entry name" value="Cpn60/GroEL"/>
</dbReference>
<name>A0A5N5G750_9ROSA</name>